<dbReference type="Pfam" id="PF10609">
    <property type="entry name" value="ParA"/>
    <property type="match status" value="1"/>
</dbReference>
<keyword evidence="4" id="KW-1185">Reference proteome</keyword>
<reference evidence="3" key="1">
    <citation type="submission" date="2021-06" db="EMBL/GenBank/DDBJ databases">
        <authorList>
            <person name="Hodson N. C."/>
            <person name="Mongue J. A."/>
            <person name="Jaron S. K."/>
        </authorList>
    </citation>
    <scope>NUCLEOTIDE SEQUENCE</scope>
</reference>
<proteinExistence type="predicted"/>
<gene>
    <name evidence="3" type="ORF">AFUS01_LOCUS8532</name>
</gene>
<evidence type="ECO:0000313" key="3">
    <source>
        <dbReference type="EMBL" id="CAG7719197.1"/>
    </source>
</evidence>
<accession>A0A8J2JI13</accession>
<sequence>SSFICPSCETKTQIGHNFQSLLDICHVELLAEIPFQPNIAEAADAGTPVVLSKPDSLHAMEL</sequence>
<comment type="caution">
    <text evidence="3">The sequence shown here is derived from an EMBL/GenBank/DDBJ whole genome shotgun (WGS) entry which is preliminary data.</text>
</comment>
<organism evidence="3 4">
    <name type="scientific">Allacma fusca</name>
    <dbReference type="NCBI Taxonomy" id="39272"/>
    <lineage>
        <taxon>Eukaryota</taxon>
        <taxon>Metazoa</taxon>
        <taxon>Ecdysozoa</taxon>
        <taxon>Arthropoda</taxon>
        <taxon>Hexapoda</taxon>
        <taxon>Collembola</taxon>
        <taxon>Symphypleona</taxon>
        <taxon>Sminthuridae</taxon>
        <taxon>Allacma</taxon>
    </lineage>
</organism>
<name>A0A8J2JI13_9HEXA</name>
<dbReference type="GO" id="GO:0005524">
    <property type="term" value="F:ATP binding"/>
    <property type="evidence" value="ECO:0007669"/>
    <property type="project" value="UniProtKB-KW"/>
</dbReference>
<dbReference type="EMBL" id="CAJVCH010059360">
    <property type="protein sequence ID" value="CAG7719197.1"/>
    <property type="molecule type" value="Genomic_DNA"/>
</dbReference>
<dbReference type="AlphaFoldDB" id="A0A8J2JI13"/>
<feature type="non-terminal residue" evidence="3">
    <location>
        <position position="1"/>
    </location>
</feature>
<keyword evidence="2" id="KW-0067">ATP-binding</keyword>
<keyword evidence="1" id="KW-0547">Nucleotide-binding</keyword>
<evidence type="ECO:0000256" key="1">
    <source>
        <dbReference type="ARBA" id="ARBA00022741"/>
    </source>
</evidence>
<protein>
    <submittedName>
        <fullName evidence="3">Uncharacterized protein</fullName>
    </submittedName>
</protein>
<dbReference type="InterPro" id="IPR033756">
    <property type="entry name" value="YlxH/NBP35"/>
</dbReference>
<evidence type="ECO:0000256" key="2">
    <source>
        <dbReference type="ARBA" id="ARBA00022840"/>
    </source>
</evidence>
<feature type="non-terminal residue" evidence="3">
    <location>
        <position position="62"/>
    </location>
</feature>
<dbReference type="Proteomes" id="UP000708208">
    <property type="component" value="Unassembled WGS sequence"/>
</dbReference>
<evidence type="ECO:0000313" key="4">
    <source>
        <dbReference type="Proteomes" id="UP000708208"/>
    </source>
</evidence>